<feature type="compositionally biased region" description="Low complexity" evidence="4">
    <location>
        <begin position="381"/>
        <end position="392"/>
    </location>
</feature>
<dbReference type="PANTHER" id="PTHR46089:SF2">
    <property type="entry name" value="ALSIN HOMOLOG"/>
    <property type="match status" value="1"/>
</dbReference>
<keyword evidence="1" id="KW-0344">Guanine-nucleotide releasing factor</keyword>
<dbReference type="PANTHER" id="PTHR46089">
    <property type="entry name" value="ALSIN HOMOLOG"/>
    <property type="match status" value="1"/>
</dbReference>
<dbReference type="GO" id="GO:0031267">
    <property type="term" value="F:small GTPase binding"/>
    <property type="evidence" value="ECO:0007669"/>
    <property type="project" value="TreeGrafter"/>
</dbReference>
<organism evidence="7 8">
    <name type="scientific">Daphnia galeata</name>
    <dbReference type="NCBI Taxonomy" id="27404"/>
    <lineage>
        <taxon>Eukaryota</taxon>
        <taxon>Metazoa</taxon>
        <taxon>Ecdysozoa</taxon>
        <taxon>Arthropoda</taxon>
        <taxon>Crustacea</taxon>
        <taxon>Branchiopoda</taxon>
        <taxon>Diplostraca</taxon>
        <taxon>Cladocera</taxon>
        <taxon>Anomopoda</taxon>
        <taxon>Daphniidae</taxon>
        <taxon>Daphnia</taxon>
    </lineage>
</organism>
<dbReference type="Gene3D" id="2.30.29.30">
    <property type="entry name" value="Pleckstrin-homology domain (PH domain)/Phosphotyrosine-binding domain (PTB)"/>
    <property type="match status" value="1"/>
</dbReference>
<dbReference type="GO" id="GO:0005085">
    <property type="term" value="F:guanyl-nucleotide exchange factor activity"/>
    <property type="evidence" value="ECO:0007669"/>
    <property type="project" value="UniProtKB-KW"/>
</dbReference>
<name>A0A8J2WS16_9CRUS</name>
<dbReference type="Gene3D" id="1.20.1050.80">
    <property type="entry name" value="VPS9 domain"/>
    <property type="match status" value="1"/>
</dbReference>
<feature type="region of interest" description="Disordered" evidence="4">
    <location>
        <begin position="381"/>
        <end position="400"/>
    </location>
</feature>
<dbReference type="PROSITE" id="PS50003">
    <property type="entry name" value="PH_DOMAIN"/>
    <property type="match status" value="1"/>
</dbReference>
<dbReference type="SUPFAM" id="SSF50729">
    <property type="entry name" value="PH domain-like"/>
    <property type="match status" value="1"/>
</dbReference>
<feature type="domain" description="VPS9" evidence="6">
    <location>
        <begin position="1443"/>
        <end position="1578"/>
    </location>
</feature>
<evidence type="ECO:0000256" key="4">
    <source>
        <dbReference type="SAM" id="MobiDB-lite"/>
    </source>
</evidence>
<feature type="compositionally biased region" description="Basic and acidic residues" evidence="4">
    <location>
        <begin position="208"/>
        <end position="218"/>
    </location>
</feature>
<accession>A0A8J2WS16</accession>
<dbReference type="InterPro" id="IPR051984">
    <property type="entry name" value="Alsin"/>
</dbReference>
<dbReference type="InterPro" id="IPR057248">
    <property type="entry name" value="Alsin-like_PH"/>
</dbReference>
<feature type="region of interest" description="Disordered" evidence="4">
    <location>
        <begin position="309"/>
        <end position="328"/>
    </location>
</feature>
<dbReference type="Pfam" id="PF02204">
    <property type="entry name" value="VPS9"/>
    <property type="match status" value="1"/>
</dbReference>
<dbReference type="SUPFAM" id="SSF109993">
    <property type="entry name" value="VPS9 domain"/>
    <property type="match status" value="1"/>
</dbReference>
<dbReference type="GO" id="GO:0005737">
    <property type="term" value="C:cytoplasm"/>
    <property type="evidence" value="ECO:0007669"/>
    <property type="project" value="TreeGrafter"/>
</dbReference>
<dbReference type="InterPro" id="IPR003123">
    <property type="entry name" value="VPS9"/>
</dbReference>
<gene>
    <name evidence="7" type="ORF">DGAL_LOCUS12804</name>
</gene>
<keyword evidence="2" id="KW-0677">Repeat</keyword>
<comment type="caution">
    <text evidence="7">The sequence shown here is derived from an EMBL/GenBank/DDBJ whole genome shotgun (WGS) entry which is preliminary data.</text>
</comment>
<dbReference type="InterPro" id="IPR001849">
    <property type="entry name" value="PH_domain"/>
</dbReference>
<dbReference type="Proteomes" id="UP000789390">
    <property type="component" value="Unassembled WGS sequence"/>
</dbReference>
<dbReference type="SUPFAM" id="SSF82185">
    <property type="entry name" value="Histone H3 K4-specific methyltransferase SET7/9 N-terminal domain"/>
    <property type="match status" value="2"/>
</dbReference>
<dbReference type="PROSITE" id="PS50012">
    <property type="entry name" value="RCC1_3"/>
    <property type="match status" value="2"/>
</dbReference>
<dbReference type="Pfam" id="PF26202">
    <property type="entry name" value="HA_Alsin"/>
    <property type="match status" value="1"/>
</dbReference>
<dbReference type="Pfam" id="PF02493">
    <property type="entry name" value="MORN"/>
    <property type="match status" value="6"/>
</dbReference>
<dbReference type="InterPro" id="IPR011993">
    <property type="entry name" value="PH-like_dom_sf"/>
</dbReference>
<reference evidence="7" key="1">
    <citation type="submission" date="2021-11" db="EMBL/GenBank/DDBJ databases">
        <authorList>
            <person name="Schell T."/>
        </authorList>
    </citation>
    <scope>NUCLEOTIDE SEQUENCE</scope>
    <source>
        <strain evidence="7">M5</strain>
    </source>
</reference>
<dbReference type="GO" id="GO:0016197">
    <property type="term" value="P:endosomal transport"/>
    <property type="evidence" value="ECO:0007669"/>
    <property type="project" value="TreeGrafter"/>
</dbReference>
<dbReference type="InterPro" id="IPR037191">
    <property type="entry name" value="VPS9_dom_sf"/>
</dbReference>
<feature type="domain" description="PH" evidence="5">
    <location>
        <begin position="829"/>
        <end position="921"/>
    </location>
</feature>
<dbReference type="Gene3D" id="2.130.10.30">
    <property type="entry name" value="Regulator of chromosome condensation 1/beta-lactamase-inhibitor protein II"/>
    <property type="match status" value="2"/>
</dbReference>
<evidence type="ECO:0000259" key="5">
    <source>
        <dbReference type="PROSITE" id="PS50003"/>
    </source>
</evidence>
<dbReference type="Pfam" id="PF25384">
    <property type="entry name" value="Alsin_RLD"/>
    <property type="match status" value="1"/>
</dbReference>
<evidence type="ECO:0000256" key="1">
    <source>
        <dbReference type="ARBA" id="ARBA00022658"/>
    </source>
</evidence>
<dbReference type="EMBL" id="CAKKLH010000292">
    <property type="protein sequence ID" value="CAH0109330.1"/>
    <property type="molecule type" value="Genomic_DNA"/>
</dbReference>
<dbReference type="OrthoDB" id="6374977at2759"/>
<evidence type="ECO:0000256" key="2">
    <source>
        <dbReference type="ARBA" id="ARBA00022737"/>
    </source>
</evidence>
<dbReference type="PROSITE" id="PS51205">
    <property type="entry name" value="VPS9"/>
    <property type="match status" value="1"/>
</dbReference>
<feature type="repeat" description="RCC1" evidence="3">
    <location>
        <begin position="458"/>
        <end position="509"/>
    </location>
</feature>
<dbReference type="InterPro" id="IPR003409">
    <property type="entry name" value="MORN"/>
</dbReference>
<feature type="region of interest" description="Disordered" evidence="4">
    <location>
        <begin position="194"/>
        <end position="220"/>
    </location>
</feature>
<feature type="compositionally biased region" description="Polar residues" evidence="4">
    <location>
        <begin position="309"/>
        <end position="318"/>
    </location>
</feature>
<keyword evidence="8" id="KW-1185">Reference proteome</keyword>
<proteinExistence type="predicted"/>
<dbReference type="SMART" id="SM00698">
    <property type="entry name" value="MORN"/>
    <property type="match status" value="5"/>
</dbReference>
<dbReference type="InterPro" id="IPR059093">
    <property type="entry name" value="HA_Alsin"/>
</dbReference>
<dbReference type="Gene3D" id="2.20.110.10">
    <property type="entry name" value="Histone H3 K4-specific methyltransferase SET7/9 N-terminal domain"/>
    <property type="match status" value="4"/>
</dbReference>
<protein>
    <recommendedName>
        <fullName evidence="9">Alsin</fullName>
    </recommendedName>
</protein>
<evidence type="ECO:0000259" key="6">
    <source>
        <dbReference type="PROSITE" id="PS51205"/>
    </source>
</evidence>
<dbReference type="PROSITE" id="PS00626">
    <property type="entry name" value="RCC1_2"/>
    <property type="match status" value="1"/>
</dbReference>
<evidence type="ECO:0000313" key="8">
    <source>
        <dbReference type="Proteomes" id="UP000789390"/>
    </source>
</evidence>
<dbReference type="InterPro" id="IPR009091">
    <property type="entry name" value="RCC1/BLIP-II"/>
</dbReference>
<dbReference type="InterPro" id="IPR018247">
    <property type="entry name" value="EF_Hand_1_Ca_BS"/>
</dbReference>
<evidence type="ECO:0008006" key="9">
    <source>
        <dbReference type="Google" id="ProtNLM"/>
    </source>
</evidence>
<dbReference type="CDD" id="cd13269">
    <property type="entry name" value="PH_alsin"/>
    <property type="match status" value="1"/>
</dbReference>
<dbReference type="PROSITE" id="PS00018">
    <property type="entry name" value="EF_HAND_1"/>
    <property type="match status" value="1"/>
</dbReference>
<evidence type="ECO:0000313" key="7">
    <source>
        <dbReference type="EMBL" id="CAH0109330.1"/>
    </source>
</evidence>
<sequence length="1578" mass="173941">MSEMSESANVIAWKEGEIGAGLLAPEQVLTAVVYSRFGHQVFFLTEDGRVYLSTLKQDGLSGKLQELALPCQTVVGIACNSVHTIFVTDRGRVLRSELETPEKVEELAIKQPNLCCPHGVVEDGGRLFVREVSSHSKNLLFISDSGKVWSLDENKSLLPDKLPAFENKVPISIMCGSNFSIALIQDHCDNSNDDSIGKPTGIGHSSKNSRDSLDKANSSKEGPFDGLCMVGSCLECREQSLLSLNTMDLNGSQRMNQEDFKDNVNSLAQVCWSKADHLVRQSALLLNSTPQLDAAKQFLTKQLSWVTGSESDDCNNSPGAAASLESGNNVTQQVASRVVEGVRNLGDAVNRMSRHWSGTSQEETPLVPAVAAVEVAGGETLSLPAPLPSSSSGEDSPAAPATPRFIVRQSLQSHHRWKRNGSSSLSLDSTLVRMTDREKSTGLQPDRLVSLGRQLLFTSVWTWGQGGVGQLGLSDCVSREAPQSVRPLLGIGICKVVCGSRHSLALALDGRVLAWGANNKGQVEPGEDLSFLSIPTEVSLPFRTTIRDIAAGREHSLLLTSHGEVLFMGFSMATQKSTLMRLNLPAQSPTGRPSRVWATGPLSCCLRCNQSCPCWPHWSEFVLSEQLFLRNCLKVVRGIFDHLESSTSPSTTSAIRRELFDRYRDLMACTAVNVHSLIESDNCDNLSIGLVRWINEFMHVWRTYGQALCNATVVHALALNKSENALLDPEYIQQGSVGRAGSDILTTLMNEPLGRLKDYSSHLGKLIESHLQRNDKNIDCYKHASQQCLNIAADLMQDCRTADLTKSFWESCSTKLTDALRTPVRRLIRESRSHPISLVNSGRFSSHWFIILTDVLVHVTGSSNHVTYPLATIWVEPMQDSDNVQTKNGLSLTMPEETMTLACPSAADKMEWLVALQSAIKQALLIDDVGSSSSGRTTPPLVRSASYTFSKLPHLKDVTYKGAWLCGKMHGEGELHWPDGRVYRGSFRQNQQYGYGLSESFGPNGSTYEGSWKDGKMNGYGILKYANGDVYEGNFQDGQPHGHGTLKRGHFLTSAAHVYVGQWEAGQKCGYGVMDDIVTGEKYMGMWQSDARHGQAVLVTLDGLYIEGSFTNNKMTGQCIMLLEDGTSYEGEVAGVGILGGKGLLQFPNGDIIQGTFHGSWSDGIKINATLTKASLTAQSPLSPPTDLAIGHFQQQNGVPADRKWGAIFQQCCSTLGLSPNCAQWAADDSLRAWDQIAAVLNQCKQRTTNDYQIRPKIQHHRRQGSSISSKSVKSERLASAQPVSAEIPEILQHIPDYGRNLLNGDEFAKIEAYLYMALESEIHPLGKLAAQVGDVYRATYVGVGAHPRLLPHAVSEVHSFVSRVYAFVRLLFPALPEDRAVHLIPNEPPNDNPQELQAVVSANTLLLPVLLPRLYPPLYTLYVLHNQKLDDLYWERLQKWNRQSDSALMNFLGVDPKFFIEEIAPEGSHFPTAVDCLQQLSTTFSPGKKLQVIHQTFQEVSRSVQAHLGADYVMNMDDLFPVFLFVVVRSRIRHLGTEIHLIEDFIDKHVQNGELDVMFTTLEASYQYIQHEKMTFN</sequence>
<dbReference type="SUPFAM" id="SSF50985">
    <property type="entry name" value="RCC1/BLIP-II"/>
    <property type="match status" value="2"/>
</dbReference>
<dbReference type="InterPro" id="IPR000408">
    <property type="entry name" value="Reg_chr_condens"/>
</dbReference>
<feature type="repeat" description="RCC1" evidence="3">
    <location>
        <begin position="510"/>
        <end position="562"/>
    </location>
</feature>
<evidence type="ECO:0000256" key="3">
    <source>
        <dbReference type="PROSITE-ProRule" id="PRU00235"/>
    </source>
</evidence>
<dbReference type="Pfam" id="PF25383">
    <property type="entry name" value="PH_alsin"/>
    <property type="match status" value="1"/>
</dbReference>